<evidence type="ECO:0000313" key="2">
    <source>
        <dbReference type="Proteomes" id="UP000595437"/>
    </source>
</evidence>
<gene>
    <name evidence="1" type="ORF">FKW44_020622</name>
</gene>
<protein>
    <submittedName>
        <fullName evidence="1">Uncharacterized protein</fullName>
    </submittedName>
</protein>
<dbReference type="AlphaFoldDB" id="A0A7T8JZ23"/>
<organism evidence="1 2">
    <name type="scientific">Caligus rogercresseyi</name>
    <name type="common">Sea louse</name>
    <dbReference type="NCBI Taxonomy" id="217165"/>
    <lineage>
        <taxon>Eukaryota</taxon>
        <taxon>Metazoa</taxon>
        <taxon>Ecdysozoa</taxon>
        <taxon>Arthropoda</taxon>
        <taxon>Crustacea</taxon>
        <taxon>Multicrustacea</taxon>
        <taxon>Hexanauplia</taxon>
        <taxon>Copepoda</taxon>
        <taxon>Siphonostomatoida</taxon>
        <taxon>Caligidae</taxon>
        <taxon>Caligus</taxon>
    </lineage>
</organism>
<proteinExistence type="predicted"/>
<dbReference type="EMBL" id="CP045903">
    <property type="protein sequence ID" value="QQP39669.1"/>
    <property type="molecule type" value="Genomic_DNA"/>
</dbReference>
<evidence type="ECO:0000313" key="1">
    <source>
        <dbReference type="EMBL" id="QQP39669.1"/>
    </source>
</evidence>
<dbReference type="Proteomes" id="UP000595437">
    <property type="component" value="Chromosome 14"/>
</dbReference>
<accession>A0A7T8JZ23</accession>
<sequence>MKSQVLFWGCTNTQKDPRKLEDPVRSVKSCAEGILEVSVETFHKAIGLWVVGCCPDYIGAEEGHQVGPKL</sequence>
<reference evidence="2" key="1">
    <citation type="submission" date="2021-01" db="EMBL/GenBank/DDBJ databases">
        <title>Caligus Genome Assembly.</title>
        <authorList>
            <person name="Gallardo-Escarate C."/>
        </authorList>
    </citation>
    <scope>NUCLEOTIDE SEQUENCE [LARGE SCALE GENOMIC DNA]</scope>
</reference>
<keyword evidence="2" id="KW-1185">Reference proteome</keyword>
<name>A0A7T8JZ23_CALRO</name>